<sequence length="111" mass="12337">MKKKYMAAFLVPIGADKVLGEDGWEFESSQRLSKGIVGHLIAALKFDFVEMYSGIKKYVSDDIGMSIFFDDDNEVENIYFQVSGDSLRALAELCQGPEVSSEAELFVPQQG</sequence>
<dbReference type="RefSeq" id="WP_074889891.1">
    <property type="nucleotide sequence ID" value="NZ_FOHW01000015.1"/>
</dbReference>
<reference evidence="1 2" key="1">
    <citation type="submission" date="2016-10" db="EMBL/GenBank/DDBJ databases">
        <authorList>
            <person name="de Groot N.N."/>
        </authorList>
    </citation>
    <scope>NUCLEOTIDE SEQUENCE [LARGE SCALE GENOMIC DNA]</scope>
    <source>
        <strain evidence="1 2">DSM 11363</strain>
    </source>
</reference>
<dbReference type="AlphaFoldDB" id="A0A1I0F2W3"/>
<evidence type="ECO:0000313" key="2">
    <source>
        <dbReference type="Proteomes" id="UP000182332"/>
    </source>
</evidence>
<organism evidence="1 2">
    <name type="scientific">Pseudomonas graminis</name>
    <dbReference type="NCBI Taxonomy" id="158627"/>
    <lineage>
        <taxon>Bacteria</taxon>
        <taxon>Pseudomonadati</taxon>
        <taxon>Pseudomonadota</taxon>
        <taxon>Gammaproteobacteria</taxon>
        <taxon>Pseudomonadales</taxon>
        <taxon>Pseudomonadaceae</taxon>
        <taxon>Pseudomonas</taxon>
    </lineage>
</organism>
<protein>
    <submittedName>
        <fullName evidence="1">Uncharacterized protein</fullName>
    </submittedName>
</protein>
<accession>A0A1I0F2W3</accession>
<dbReference type="OrthoDB" id="6907215at2"/>
<proteinExistence type="predicted"/>
<dbReference type="EMBL" id="FOHW01000015">
    <property type="protein sequence ID" value="SET51550.1"/>
    <property type="molecule type" value="Genomic_DNA"/>
</dbReference>
<name>A0A1I0F2W3_9PSED</name>
<evidence type="ECO:0000313" key="1">
    <source>
        <dbReference type="EMBL" id="SET51550.1"/>
    </source>
</evidence>
<dbReference type="Proteomes" id="UP000182332">
    <property type="component" value="Unassembled WGS sequence"/>
</dbReference>
<gene>
    <name evidence="1" type="ORF">SAMN05216197_11584</name>
</gene>